<keyword evidence="1" id="KW-1133">Transmembrane helix</keyword>
<dbReference type="InterPro" id="IPR011050">
    <property type="entry name" value="Pectin_lyase_fold/virulence"/>
</dbReference>
<sequence length="460" mass="51500">MHRKPKHLFSNVNSFFCGLVQKVLFWSICGLILFACKPRNEIFTDNPASLVFSDDAIIFDTIVAGVPVASKRLKVYNPNSQAVQIRKIFLGGGNNDDYEIIINAQKSEIFENVSILGRDSLLVIISARIRNRNQDEIYQAYDSLMFELTNQTQNVKLLTWAENVNVVSGVLPCNAIWTKQRPYLLKGNVEVPLGCTLTIQPATKIYAFNDAKMEIKGSLKVNGKADSNAVFRYFRREAGFENLLGAWQGLRLRKSSTNNQIRFAKITNAKVAVFVDSSEVLLEGATLQSASEATLAGVNAKIFMRNCLLNNAILRLFQAANGGEYELVHCTLANYEFFFNRQEEAGSVFFNETGAGEMQVRLFNNIFWGNLRDEILFAGENINLSAANNIFRTQTFRDVLNVNNNLLNVPADSLFRSPRRFDYRLPSTSPAIGKGIATSITTDILGKTRKNPPDIGAFER</sequence>
<dbReference type="InterPro" id="IPR012334">
    <property type="entry name" value="Pectin_lyas_fold"/>
</dbReference>
<evidence type="ECO:0000313" key="3">
    <source>
        <dbReference type="Proteomes" id="UP000233387"/>
    </source>
</evidence>
<feature type="transmembrane region" description="Helical" evidence="1">
    <location>
        <begin position="12"/>
        <end position="35"/>
    </location>
</feature>
<protein>
    <recommendedName>
        <fullName evidence="4">Right handed beta helix region</fullName>
    </recommendedName>
</protein>
<comment type="caution">
    <text evidence="2">The sequence shown here is derived from an EMBL/GenBank/DDBJ whole genome shotgun (WGS) entry which is preliminary data.</text>
</comment>
<organism evidence="2 3">
    <name type="scientific">Raineya orbicola</name>
    <dbReference type="NCBI Taxonomy" id="2016530"/>
    <lineage>
        <taxon>Bacteria</taxon>
        <taxon>Pseudomonadati</taxon>
        <taxon>Bacteroidota</taxon>
        <taxon>Cytophagia</taxon>
        <taxon>Cytophagales</taxon>
        <taxon>Raineyaceae</taxon>
        <taxon>Raineya</taxon>
    </lineage>
</organism>
<keyword evidence="1" id="KW-0812">Transmembrane</keyword>
<proteinExistence type="predicted"/>
<evidence type="ECO:0008006" key="4">
    <source>
        <dbReference type="Google" id="ProtNLM"/>
    </source>
</evidence>
<keyword evidence="1" id="KW-0472">Membrane</keyword>
<evidence type="ECO:0000256" key="1">
    <source>
        <dbReference type="SAM" id="Phobius"/>
    </source>
</evidence>
<evidence type="ECO:0000313" key="2">
    <source>
        <dbReference type="EMBL" id="PKQ70008.1"/>
    </source>
</evidence>
<name>A0A2N3IIC9_9BACT</name>
<dbReference type="InterPro" id="IPR059226">
    <property type="entry name" value="Choice_anch_Q_dom"/>
</dbReference>
<dbReference type="AlphaFoldDB" id="A0A2N3IIC9"/>
<accession>A0A2N3IIC9</accession>
<dbReference type="Gene3D" id="2.160.20.10">
    <property type="entry name" value="Single-stranded right-handed beta-helix, Pectin lyase-like"/>
    <property type="match status" value="1"/>
</dbReference>
<dbReference type="Proteomes" id="UP000233387">
    <property type="component" value="Unassembled WGS sequence"/>
</dbReference>
<reference evidence="2 3" key="1">
    <citation type="submission" date="2017-06" db="EMBL/GenBank/DDBJ databases">
        <title>Raineya orbicola gen. nov., sp. nov. a slightly thermophilic bacterium of the phylum Bacteroidetes and the description of Raineyaceae fam. nov.</title>
        <authorList>
            <person name="Albuquerque L."/>
            <person name="Polonia A.R.M."/>
            <person name="Barroso C."/>
            <person name="Froufe H.J.C."/>
            <person name="Lage O."/>
            <person name="Lobo-Da-Cunha A."/>
            <person name="Egas C."/>
            <person name="Da Costa M.S."/>
        </authorList>
    </citation>
    <scope>NUCLEOTIDE SEQUENCE [LARGE SCALE GENOMIC DNA]</scope>
    <source>
        <strain evidence="2 3">SPSPC-11</strain>
    </source>
</reference>
<gene>
    <name evidence="2" type="ORF">Rain11_0945</name>
</gene>
<dbReference type="EMBL" id="NKXO01000012">
    <property type="protein sequence ID" value="PKQ70008.1"/>
    <property type="molecule type" value="Genomic_DNA"/>
</dbReference>
<dbReference type="NCBIfam" id="NF041518">
    <property type="entry name" value="choice_anch_Q"/>
    <property type="match status" value="1"/>
</dbReference>
<keyword evidence="3" id="KW-1185">Reference proteome</keyword>
<dbReference type="SUPFAM" id="SSF51126">
    <property type="entry name" value="Pectin lyase-like"/>
    <property type="match status" value="1"/>
</dbReference>